<feature type="compositionally biased region" description="Low complexity" evidence="1">
    <location>
        <begin position="654"/>
        <end position="668"/>
    </location>
</feature>
<evidence type="ECO:0000313" key="4">
    <source>
        <dbReference type="Proteomes" id="UP001149074"/>
    </source>
</evidence>
<evidence type="ECO:0000256" key="1">
    <source>
        <dbReference type="SAM" id="MobiDB-lite"/>
    </source>
</evidence>
<dbReference type="Proteomes" id="UP001149074">
    <property type="component" value="Unassembled WGS sequence"/>
</dbReference>
<keyword evidence="2" id="KW-1133">Transmembrane helix</keyword>
<dbReference type="EMBL" id="JAPQKI010000005">
    <property type="protein sequence ID" value="KAJ5098923.1"/>
    <property type="molecule type" value="Genomic_DNA"/>
</dbReference>
<dbReference type="GeneID" id="81357397"/>
<gene>
    <name evidence="3" type="ORF">N7532_005924</name>
</gene>
<dbReference type="InterPro" id="IPR015915">
    <property type="entry name" value="Kelch-typ_b-propeller"/>
</dbReference>
<feature type="region of interest" description="Disordered" evidence="1">
    <location>
        <begin position="463"/>
        <end position="504"/>
    </location>
</feature>
<evidence type="ECO:0000313" key="3">
    <source>
        <dbReference type="EMBL" id="KAJ5098923.1"/>
    </source>
</evidence>
<evidence type="ECO:0000256" key="2">
    <source>
        <dbReference type="SAM" id="Phobius"/>
    </source>
</evidence>
<feature type="region of interest" description="Disordered" evidence="1">
    <location>
        <begin position="329"/>
        <end position="372"/>
    </location>
</feature>
<dbReference type="Gene3D" id="2.120.10.80">
    <property type="entry name" value="Kelch-type beta propeller"/>
    <property type="match status" value="1"/>
</dbReference>
<feature type="region of interest" description="Disordered" evidence="1">
    <location>
        <begin position="248"/>
        <end position="267"/>
    </location>
</feature>
<keyword evidence="4" id="KW-1185">Reference proteome</keyword>
<feature type="compositionally biased region" description="Polar residues" evidence="1">
    <location>
        <begin position="597"/>
        <end position="611"/>
    </location>
</feature>
<feature type="region of interest" description="Disordered" evidence="1">
    <location>
        <begin position="617"/>
        <end position="694"/>
    </location>
</feature>
<feature type="compositionally biased region" description="Low complexity" evidence="1">
    <location>
        <begin position="332"/>
        <end position="371"/>
    </location>
</feature>
<feature type="compositionally biased region" description="Low complexity" evidence="1">
    <location>
        <begin position="486"/>
        <end position="501"/>
    </location>
</feature>
<sequence length="723" mass="75709">MTVPEPPYKLEGHCSVIYSNTLYAFSKKGLLSIPLSQNGTWSELSEGSTPVSDAVCVLGGIEGNEDEKALYVVGGTGDDQDYPGLQRYSFKDNRWDILGSARTDFSDRTGHGAAYLSSSASIVVYSGSQTGDTTPSSQSWSISAKSPYDSSSVLSQGAPPAYQPMLLSWNSSDVAMIGGQQQNGIVYVYGDGDSGWAESGASLPSSLDSSVQVALMDDGSDGKILLTFNMDGSSSVTSYALVNDNGEVQSPASELGSSKKRSLSDYPTYGDKFAPTQKWSDYSVASQQGIAVLSGGGGDNSLAIFNQTSNSWANATELFYGKPSQHMLKTHTTTSSTSSSTPTPTATSSISASATTTSTSTSTPAPAAGGSSHAGLKTILGATLGSVCGVALILLLLLFFLRRKKQQQAQNGKLGGNDSKDRLSFQDQGIEPLANGAYPMAKSPVPVASISNDSLAIMSGHVSGEKTLKPPPGNAGYGLSNRPRDSSPLSPIPSSGLAPSSMYSQEPEGAAIVAGGAAGAAAASSNKAGDRTTDEGWGKYFEDSNSTSNLGGMPADRSTVSSVYTKSDYRGSAWPMANLTPVNFGLLDQPKPLGQVYSGSPTTENPPSSDRSLAIPEAQSARISSADSISLASDDDPHDTAWTGAHKQSWLGRPPSSNYSTSFYNSSTRDLQNTNSGYFPDMSRQSHGRRSSVVIPDDIDELRAGRDHNVNSDMSWLNIHADR</sequence>
<accession>A0A9W9KAE9</accession>
<reference evidence="3" key="1">
    <citation type="submission" date="2022-11" db="EMBL/GenBank/DDBJ databases">
        <authorList>
            <person name="Petersen C."/>
        </authorList>
    </citation>
    <scope>NUCLEOTIDE SEQUENCE</scope>
    <source>
        <strain evidence="3">IBT 30761</strain>
    </source>
</reference>
<comment type="caution">
    <text evidence="3">The sequence shown here is derived from an EMBL/GenBank/DDBJ whole genome shotgun (WGS) entry which is preliminary data.</text>
</comment>
<evidence type="ECO:0008006" key="5">
    <source>
        <dbReference type="Google" id="ProtNLM"/>
    </source>
</evidence>
<feature type="transmembrane region" description="Helical" evidence="2">
    <location>
        <begin position="379"/>
        <end position="401"/>
    </location>
</feature>
<dbReference type="OrthoDB" id="5352000at2759"/>
<feature type="region of interest" description="Disordered" evidence="1">
    <location>
        <begin position="593"/>
        <end position="612"/>
    </location>
</feature>
<feature type="compositionally biased region" description="Low complexity" evidence="1">
    <location>
        <begin position="618"/>
        <end position="632"/>
    </location>
</feature>
<keyword evidence="2" id="KW-0812">Transmembrane</keyword>
<dbReference type="SUPFAM" id="SSF117281">
    <property type="entry name" value="Kelch motif"/>
    <property type="match status" value="1"/>
</dbReference>
<dbReference type="RefSeq" id="XP_056474577.1">
    <property type="nucleotide sequence ID" value="XM_056618418.1"/>
</dbReference>
<dbReference type="AlphaFoldDB" id="A0A9W9KAE9"/>
<keyword evidence="2" id="KW-0472">Membrane</keyword>
<name>A0A9W9KAE9_9EURO</name>
<reference evidence="3" key="2">
    <citation type="journal article" date="2023" name="IMA Fungus">
        <title>Comparative genomic study of the Penicillium genus elucidates a diverse pangenome and 15 lateral gene transfer events.</title>
        <authorList>
            <person name="Petersen C."/>
            <person name="Sorensen T."/>
            <person name="Nielsen M.R."/>
            <person name="Sondergaard T.E."/>
            <person name="Sorensen J.L."/>
            <person name="Fitzpatrick D.A."/>
            <person name="Frisvad J.C."/>
            <person name="Nielsen K.L."/>
        </authorList>
    </citation>
    <scope>NUCLEOTIDE SEQUENCE</scope>
    <source>
        <strain evidence="3">IBT 30761</strain>
    </source>
</reference>
<protein>
    <recommendedName>
        <fullName evidence="5">Pre-mRNA splicing factor CLF1</fullName>
    </recommendedName>
</protein>
<organism evidence="3 4">
    <name type="scientific">Penicillium argentinense</name>
    <dbReference type="NCBI Taxonomy" id="1131581"/>
    <lineage>
        <taxon>Eukaryota</taxon>
        <taxon>Fungi</taxon>
        <taxon>Dikarya</taxon>
        <taxon>Ascomycota</taxon>
        <taxon>Pezizomycotina</taxon>
        <taxon>Eurotiomycetes</taxon>
        <taxon>Eurotiomycetidae</taxon>
        <taxon>Eurotiales</taxon>
        <taxon>Aspergillaceae</taxon>
        <taxon>Penicillium</taxon>
    </lineage>
</organism>
<proteinExistence type="predicted"/>